<dbReference type="PANTHER" id="PTHR46401:SF8">
    <property type="entry name" value="BLL6006 PROTEIN"/>
    <property type="match status" value="1"/>
</dbReference>
<dbReference type="EMBL" id="CP159837">
    <property type="protein sequence ID" value="XCM34894.1"/>
    <property type="molecule type" value="Genomic_DNA"/>
</dbReference>
<dbReference type="CDD" id="cd03809">
    <property type="entry name" value="GT4_MtfB-like"/>
    <property type="match status" value="1"/>
</dbReference>
<dbReference type="Gene3D" id="3.40.50.2000">
    <property type="entry name" value="Glycogen Phosphorylase B"/>
    <property type="match status" value="1"/>
</dbReference>
<reference evidence="2" key="1">
    <citation type="submission" date="2024-07" db="EMBL/GenBank/DDBJ databases">
        <authorList>
            <person name="Kim Y.J."/>
            <person name="Jeong J.Y."/>
        </authorList>
    </citation>
    <scope>NUCLEOTIDE SEQUENCE</scope>
    <source>
        <strain evidence="2">GIHE-MW2</strain>
    </source>
</reference>
<protein>
    <submittedName>
        <fullName evidence="2">Glycosyltransferase family 1 protein</fullName>
    </submittedName>
</protein>
<evidence type="ECO:0000259" key="1">
    <source>
        <dbReference type="Pfam" id="PF00534"/>
    </source>
</evidence>
<dbReference type="GO" id="GO:0016757">
    <property type="term" value="F:glycosyltransferase activity"/>
    <property type="evidence" value="ECO:0007669"/>
    <property type="project" value="InterPro"/>
</dbReference>
<gene>
    <name evidence="2" type="ORF">ABWT76_003537</name>
</gene>
<dbReference type="InterPro" id="IPR001296">
    <property type="entry name" value="Glyco_trans_1"/>
</dbReference>
<dbReference type="AlphaFoldDB" id="A0AAU8J6Y3"/>
<feature type="domain" description="Glycosyl transferase family 1" evidence="1">
    <location>
        <begin position="213"/>
        <end position="359"/>
    </location>
</feature>
<proteinExistence type="predicted"/>
<dbReference type="Pfam" id="PF00534">
    <property type="entry name" value="Glycos_transf_1"/>
    <property type="match status" value="1"/>
</dbReference>
<accession>A0AAU8J6Y3</accession>
<dbReference type="RefSeq" id="WP_354634709.1">
    <property type="nucleotide sequence ID" value="NZ_CP159837.1"/>
</dbReference>
<evidence type="ECO:0000313" key="2">
    <source>
        <dbReference type="EMBL" id="XCM34894.1"/>
    </source>
</evidence>
<sequence length="397" mass="46147">MVKRFRIGLLMHSPQWMGGIIYIQNLVKALNFLPPEERQTIEIYLLVGSDIKQEFYQDLLPIVDKVCIENCLNANLYNRLCRKIGRFFPLVRNIIGRGLIQVANRESLNFIYPLNIFGISWKFSCDYAVWIPDFQYKYFPELFKNTSNLNQIFADVAQKKLKLVLSSQIAEKDFKKFFPDSKPKTFVLNFRTIIPEECFDRKPEFVIKKYGLPDKFFLVSNQFWVHKNHRLVFESLAILKNKYNILPNIVCTGSLYDSRSPSYTKKILKYIQESGLQNQIKILGLIPRNDQIQLMRQCLAVIQPSLFEGWSTVVEDARSLGKTLILSEIPVHLEQNPPQTIFFDPNSAEDLADKITMLLPKLSPGSNCQLEITKEMNSINYQIFAKNFIKIATHNII</sequence>
<dbReference type="PANTHER" id="PTHR46401">
    <property type="entry name" value="GLYCOSYLTRANSFERASE WBBK-RELATED"/>
    <property type="match status" value="1"/>
</dbReference>
<name>A0AAU8J6Y3_9CYAN</name>
<organism evidence="2">
    <name type="scientific">Planktothricoides raciborskii GIHE-MW2</name>
    <dbReference type="NCBI Taxonomy" id="2792601"/>
    <lineage>
        <taxon>Bacteria</taxon>
        <taxon>Bacillati</taxon>
        <taxon>Cyanobacteriota</taxon>
        <taxon>Cyanophyceae</taxon>
        <taxon>Oscillatoriophycideae</taxon>
        <taxon>Oscillatoriales</taxon>
        <taxon>Oscillatoriaceae</taxon>
        <taxon>Planktothricoides</taxon>
    </lineage>
</organism>
<dbReference type="SUPFAM" id="SSF53756">
    <property type="entry name" value="UDP-Glycosyltransferase/glycogen phosphorylase"/>
    <property type="match status" value="1"/>
</dbReference>